<sequence length="114" mass="13416">MANPNDIKKVIEAIKKKRFFWKLSHRSKNYQTLSILGLGEEAIFNIIYNDLSWRDYSSGPLLDDHIPPIPGNIWIFGLTISNQKCYLKFQDKPSGIIMWISIHKQEYPLYLPYK</sequence>
<dbReference type="AlphaFoldDB" id="A0A4Z0JI90"/>
<accession>A0A4Z0JI90</accession>
<dbReference type="Proteomes" id="UP000298021">
    <property type="component" value="Unassembled WGS sequence"/>
</dbReference>
<comment type="caution">
    <text evidence="1">The sequence shown here is derived from an EMBL/GenBank/DDBJ whole genome shotgun (WGS) entry which is preliminary data.</text>
</comment>
<reference evidence="1 2" key="1">
    <citation type="submission" date="2018-10" db="EMBL/GenBank/DDBJ databases">
        <title>Lactobacillus sp. R7 and Lactobacillus sp. R19 isolated from fermented mustard green product of Taiwan.</title>
        <authorList>
            <person name="Lin S.-T."/>
        </authorList>
    </citation>
    <scope>NUCLEOTIDE SEQUENCE [LARGE SCALE GENOMIC DNA]</scope>
    <source>
        <strain evidence="1 2">BCRC 81127</strain>
    </source>
</reference>
<name>A0A4Z0JI90_9LACO</name>
<keyword evidence="2" id="KW-1185">Reference proteome</keyword>
<proteinExistence type="predicted"/>
<gene>
    <name evidence="1" type="ORF">EGT49_08550</name>
</gene>
<dbReference type="EMBL" id="RKLY01000021">
    <property type="protein sequence ID" value="TGD22555.1"/>
    <property type="molecule type" value="Genomic_DNA"/>
</dbReference>
<protein>
    <recommendedName>
        <fullName evidence="3">Type II toxin-antitoxin system MqsR family toxin</fullName>
    </recommendedName>
</protein>
<organism evidence="1 2">
    <name type="scientific">Companilactobacillus suantsaicola</name>
    <dbReference type="NCBI Taxonomy" id="2487723"/>
    <lineage>
        <taxon>Bacteria</taxon>
        <taxon>Bacillati</taxon>
        <taxon>Bacillota</taxon>
        <taxon>Bacilli</taxon>
        <taxon>Lactobacillales</taxon>
        <taxon>Lactobacillaceae</taxon>
        <taxon>Companilactobacillus</taxon>
    </lineage>
</organism>
<dbReference type="RefSeq" id="WP_135373427.1">
    <property type="nucleotide sequence ID" value="NZ_RKLY01000021.1"/>
</dbReference>
<evidence type="ECO:0008006" key="3">
    <source>
        <dbReference type="Google" id="ProtNLM"/>
    </source>
</evidence>
<evidence type="ECO:0000313" key="1">
    <source>
        <dbReference type="EMBL" id="TGD22555.1"/>
    </source>
</evidence>
<evidence type="ECO:0000313" key="2">
    <source>
        <dbReference type="Proteomes" id="UP000298021"/>
    </source>
</evidence>
<dbReference type="OrthoDB" id="2298477at2"/>